<evidence type="ECO:0000256" key="2">
    <source>
        <dbReference type="ARBA" id="ARBA00023015"/>
    </source>
</evidence>
<keyword evidence="2 5" id="KW-0805">Transcription regulation</keyword>
<comment type="similarity">
    <text evidence="5">Belongs to the HrcA family.</text>
</comment>
<accession>A0A0G1CF46</accession>
<dbReference type="InterPro" id="IPR036390">
    <property type="entry name" value="WH_DNA-bd_sf"/>
</dbReference>
<evidence type="ECO:0000256" key="4">
    <source>
        <dbReference type="ARBA" id="ARBA00023163"/>
    </source>
</evidence>
<dbReference type="InterPro" id="IPR021153">
    <property type="entry name" value="HrcA_C"/>
</dbReference>
<protein>
    <recommendedName>
        <fullName evidence="5">Heat-inducible transcription repressor HrcA</fullName>
    </recommendedName>
</protein>
<evidence type="ECO:0000256" key="1">
    <source>
        <dbReference type="ARBA" id="ARBA00022491"/>
    </source>
</evidence>
<dbReference type="InterPro" id="IPR036388">
    <property type="entry name" value="WH-like_DNA-bd_sf"/>
</dbReference>
<keyword evidence="3 5" id="KW-0346">Stress response</keyword>
<dbReference type="Pfam" id="PF01628">
    <property type="entry name" value="HrcA"/>
    <property type="match status" value="1"/>
</dbReference>
<dbReference type="SUPFAM" id="SSF55781">
    <property type="entry name" value="GAF domain-like"/>
    <property type="match status" value="1"/>
</dbReference>
<dbReference type="Gene3D" id="1.10.10.10">
    <property type="entry name" value="Winged helix-like DNA-binding domain superfamily/Winged helix DNA-binding domain"/>
    <property type="match status" value="1"/>
</dbReference>
<dbReference type="InterPro" id="IPR029016">
    <property type="entry name" value="GAF-like_dom_sf"/>
</dbReference>
<dbReference type="AlphaFoldDB" id="A0A0G1CF46"/>
<organism evidence="7 8">
    <name type="scientific">Candidatus Gottesmanbacteria bacterium GW2011_GWA1_43_11</name>
    <dbReference type="NCBI Taxonomy" id="1618436"/>
    <lineage>
        <taxon>Bacteria</taxon>
        <taxon>Candidatus Gottesmaniibacteriota</taxon>
    </lineage>
</organism>
<dbReference type="Gene3D" id="3.30.450.40">
    <property type="match status" value="1"/>
</dbReference>
<dbReference type="PANTHER" id="PTHR34824:SF1">
    <property type="entry name" value="HEAT-INDUCIBLE TRANSCRIPTION REPRESSOR HRCA"/>
    <property type="match status" value="1"/>
</dbReference>
<evidence type="ECO:0000313" key="7">
    <source>
        <dbReference type="EMBL" id="KKS84440.1"/>
    </source>
</evidence>
<feature type="domain" description="Heat-inducible transcription repressor HrcA C-terminal" evidence="6">
    <location>
        <begin position="82"/>
        <end position="225"/>
    </location>
</feature>
<evidence type="ECO:0000313" key="8">
    <source>
        <dbReference type="Proteomes" id="UP000034543"/>
    </source>
</evidence>
<dbReference type="STRING" id="1618436.UV59_C0019G0015"/>
<comment type="caution">
    <text evidence="7">The sequence shown here is derived from an EMBL/GenBank/DDBJ whole genome shotgun (WGS) entry which is preliminary data.</text>
</comment>
<dbReference type="SUPFAM" id="SSF46785">
    <property type="entry name" value="Winged helix' DNA-binding domain"/>
    <property type="match status" value="1"/>
</dbReference>
<keyword evidence="1 5" id="KW-0678">Repressor</keyword>
<evidence type="ECO:0000256" key="5">
    <source>
        <dbReference type="HAMAP-Rule" id="MF_00081"/>
    </source>
</evidence>
<evidence type="ECO:0000256" key="3">
    <source>
        <dbReference type="ARBA" id="ARBA00023016"/>
    </source>
</evidence>
<reference evidence="7 8" key="1">
    <citation type="journal article" date="2015" name="Nature">
        <title>rRNA introns, odd ribosomes, and small enigmatic genomes across a large radiation of phyla.</title>
        <authorList>
            <person name="Brown C.T."/>
            <person name="Hug L.A."/>
            <person name="Thomas B.C."/>
            <person name="Sharon I."/>
            <person name="Castelle C.J."/>
            <person name="Singh A."/>
            <person name="Wilkins M.J."/>
            <person name="Williams K.H."/>
            <person name="Banfield J.F."/>
        </authorList>
    </citation>
    <scope>NUCLEOTIDE SEQUENCE [LARGE SCALE GENOMIC DNA]</scope>
</reference>
<dbReference type="InterPro" id="IPR002571">
    <property type="entry name" value="HrcA"/>
</dbReference>
<sequence length="242" mass="27605">MYELTDRQIKILKAIIEDYIETAEPVGSETLDKKYNLGVSPATIRNEMVRLTTNKFLRQPHTSAGRVPTPLAFKFYIQNLMKQKDMSVTDEVSVKEKIWDYRQRSEGLLRESVKVLADKTHTLAIAVTNDGAIYYAGMANLLDMLEFYDILVTKNLLLILEQYDFWHGILGKEAQHAPFYVIFGDELRKEYLANCGMVYASIATPKLECSIGVIGPSRLNYPYVIPVVSYFGNLLTDISQSW</sequence>
<dbReference type="GO" id="GO:0045892">
    <property type="term" value="P:negative regulation of DNA-templated transcription"/>
    <property type="evidence" value="ECO:0007669"/>
    <property type="project" value="UniProtKB-UniRule"/>
</dbReference>
<name>A0A0G1CF46_9BACT</name>
<proteinExistence type="inferred from homology"/>
<dbReference type="GO" id="GO:0003677">
    <property type="term" value="F:DNA binding"/>
    <property type="evidence" value="ECO:0007669"/>
    <property type="project" value="InterPro"/>
</dbReference>
<dbReference type="PANTHER" id="PTHR34824">
    <property type="entry name" value="HEAT-INDUCIBLE TRANSCRIPTION REPRESSOR HRCA"/>
    <property type="match status" value="1"/>
</dbReference>
<dbReference type="HAMAP" id="MF_00081">
    <property type="entry name" value="HrcA"/>
    <property type="match status" value="1"/>
</dbReference>
<dbReference type="PATRIC" id="fig|1618436.3.peg.963"/>
<comment type="function">
    <text evidence="5">Negative regulator of class I heat shock genes (grpE-dnaK-dnaJ and groELS operons). Prevents heat-shock induction of these operons.</text>
</comment>
<dbReference type="Proteomes" id="UP000034543">
    <property type="component" value="Unassembled WGS sequence"/>
</dbReference>
<evidence type="ECO:0000259" key="6">
    <source>
        <dbReference type="Pfam" id="PF01628"/>
    </source>
</evidence>
<gene>
    <name evidence="5" type="primary">hrcA</name>
    <name evidence="7" type="ORF">UV59_C0019G0015</name>
</gene>
<dbReference type="EMBL" id="LCFB01000019">
    <property type="protein sequence ID" value="KKS84440.1"/>
    <property type="molecule type" value="Genomic_DNA"/>
</dbReference>
<keyword evidence="4 5" id="KW-0804">Transcription</keyword>